<keyword evidence="2" id="KW-1185">Reference proteome</keyword>
<comment type="caution">
    <text evidence="1">The sequence shown here is derived from an EMBL/GenBank/DDBJ whole genome shotgun (WGS) entry which is preliminary data.</text>
</comment>
<proteinExistence type="predicted"/>
<dbReference type="AlphaFoldDB" id="A0AAN9A3Z1"/>
<name>A0AAN9A3Z1_HALRR</name>
<organism evidence="1 2">
    <name type="scientific">Halocaridina rubra</name>
    <name type="common">Hawaiian red shrimp</name>
    <dbReference type="NCBI Taxonomy" id="373956"/>
    <lineage>
        <taxon>Eukaryota</taxon>
        <taxon>Metazoa</taxon>
        <taxon>Ecdysozoa</taxon>
        <taxon>Arthropoda</taxon>
        <taxon>Crustacea</taxon>
        <taxon>Multicrustacea</taxon>
        <taxon>Malacostraca</taxon>
        <taxon>Eumalacostraca</taxon>
        <taxon>Eucarida</taxon>
        <taxon>Decapoda</taxon>
        <taxon>Pleocyemata</taxon>
        <taxon>Caridea</taxon>
        <taxon>Atyoidea</taxon>
        <taxon>Atyidae</taxon>
        <taxon>Halocaridina</taxon>
    </lineage>
</organism>
<feature type="non-terminal residue" evidence="1">
    <location>
        <position position="77"/>
    </location>
</feature>
<reference evidence="1 2" key="1">
    <citation type="submission" date="2023-11" db="EMBL/GenBank/DDBJ databases">
        <title>Halocaridina rubra genome assembly.</title>
        <authorList>
            <person name="Smith C."/>
        </authorList>
    </citation>
    <scope>NUCLEOTIDE SEQUENCE [LARGE SCALE GENOMIC DNA]</scope>
    <source>
        <strain evidence="1">EP-1</strain>
        <tissue evidence="1">Whole</tissue>
    </source>
</reference>
<gene>
    <name evidence="1" type="ORF">SK128_010722</name>
</gene>
<protein>
    <submittedName>
        <fullName evidence="1">Uncharacterized protein</fullName>
    </submittedName>
</protein>
<accession>A0AAN9A3Z1</accession>
<dbReference type="Proteomes" id="UP001381693">
    <property type="component" value="Unassembled WGS sequence"/>
</dbReference>
<dbReference type="EMBL" id="JAXCGZ010011744">
    <property type="protein sequence ID" value="KAK7074183.1"/>
    <property type="molecule type" value="Genomic_DNA"/>
</dbReference>
<sequence length="77" mass="8424">MVGVLVTIFLIVIIVMAVLKFRKLHPVNGSTSANNNFKSNLESKPLNSVVLLSTNAMEGTNTVRREDSDPDLIPQNT</sequence>
<evidence type="ECO:0000313" key="2">
    <source>
        <dbReference type="Proteomes" id="UP001381693"/>
    </source>
</evidence>
<evidence type="ECO:0000313" key="1">
    <source>
        <dbReference type="EMBL" id="KAK7074183.1"/>
    </source>
</evidence>